<keyword evidence="8 14" id="KW-0249">Electron transport</keyword>
<dbReference type="InterPro" id="IPR009014">
    <property type="entry name" value="Transketo_C/PFOR_II"/>
</dbReference>
<keyword evidence="6 14" id="KW-0004">4Fe-4S</keyword>
<evidence type="ECO:0000256" key="12">
    <source>
        <dbReference type="ARBA" id="ARBA00030514"/>
    </source>
</evidence>
<feature type="binding site" evidence="15">
    <location>
        <position position="540"/>
    </location>
    <ligand>
        <name>[4Fe-4S] cluster</name>
        <dbReference type="ChEBI" id="CHEBI:49883"/>
        <label>1</label>
    </ligand>
</feature>
<dbReference type="Pfam" id="PF02775">
    <property type="entry name" value="TPP_enzyme_C"/>
    <property type="match status" value="1"/>
</dbReference>
<dbReference type="EC" id="1.2.7.8" evidence="3 14"/>
<dbReference type="Proteomes" id="UP000075737">
    <property type="component" value="Unassembled WGS sequence"/>
</dbReference>
<dbReference type="EMBL" id="LOHZ01000047">
    <property type="protein sequence ID" value="KYO63806.1"/>
    <property type="molecule type" value="Genomic_DNA"/>
</dbReference>
<dbReference type="Pfam" id="PF00037">
    <property type="entry name" value="Fer4"/>
    <property type="match status" value="1"/>
</dbReference>
<comment type="subunit">
    <text evidence="2">Heterodimer of the IorA and IorB subunits.</text>
</comment>
<keyword evidence="9 14" id="KW-0560">Oxidoreductase</keyword>
<evidence type="ECO:0000256" key="7">
    <source>
        <dbReference type="ARBA" id="ARBA00022723"/>
    </source>
</evidence>
<dbReference type="GO" id="GO:0030976">
    <property type="term" value="F:thiamine pyrophosphate binding"/>
    <property type="evidence" value="ECO:0007669"/>
    <property type="project" value="InterPro"/>
</dbReference>
<evidence type="ECO:0000256" key="14">
    <source>
        <dbReference type="PIRNR" id="PIRNR006439"/>
    </source>
</evidence>
<keyword evidence="11 14" id="KW-0411">Iron-sulfur</keyword>
<keyword evidence="7 14" id="KW-0479">Metal-binding</keyword>
<evidence type="ECO:0000256" key="11">
    <source>
        <dbReference type="ARBA" id="ARBA00023014"/>
    </source>
</evidence>
<dbReference type="InterPro" id="IPR045025">
    <property type="entry name" value="HACL1-like"/>
</dbReference>
<dbReference type="PROSITE" id="PS51379">
    <property type="entry name" value="4FE4S_FER_2"/>
    <property type="match status" value="2"/>
</dbReference>
<evidence type="ECO:0000313" key="18">
    <source>
        <dbReference type="Proteomes" id="UP000075737"/>
    </source>
</evidence>
<dbReference type="InterPro" id="IPR017896">
    <property type="entry name" value="4Fe4S_Fe-S-bd"/>
</dbReference>
<evidence type="ECO:0000256" key="4">
    <source>
        <dbReference type="ARBA" id="ARBA00017710"/>
    </source>
</evidence>
<name>A0A162M3U3_9FIRM</name>
<dbReference type="GO" id="GO:0051539">
    <property type="term" value="F:4 iron, 4 sulfur cluster binding"/>
    <property type="evidence" value="ECO:0007669"/>
    <property type="project" value="UniProtKB-UniRule"/>
</dbReference>
<feature type="domain" description="4Fe-4S ferredoxin-type" evidence="16">
    <location>
        <begin position="556"/>
        <end position="585"/>
    </location>
</feature>
<dbReference type="SUPFAM" id="SSF52922">
    <property type="entry name" value="TK C-terminal domain-like"/>
    <property type="match status" value="1"/>
</dbReference>
<dbReference type="STRING" id="520767.ATZ99_22860"/>
<dbReference type="SUPFAM" id="SSF52518">
    <property type="entry name" value="Thiamin diphosphate-binding fold (THDP-binding)"/>
    <property type="match status" value="2"/>
</dbReference>
<evidence type="ECO:0000256" key="10">
    <source>
        <dbReference type="ARBA" id="ARBA00023004"/>
    </source>
</evidence>
<dbReference type="PIRSF" id="PIRSF006439">
    <property type="entry name" value="Indolepyruvate_ferr_oxidored"/>
    <property type="match status" value="1"/>
</dbReference>
<dbReference type="NCBIfam" id="TIGR03336">
    <property type="entry name" value="IOR_alpha"/>
    <property type="match status" value="1"/>
</dbReference>
<evidence type="ECO:0000313" key="17">
    <source>
        <dbReference type="EMBL" id="KYO63806.1"/>
    </source>
</evidence>
<gene>
    <name evidence="17" type="ORF">ATZ99_22860</name>
</gene>
<evidence type="ECO:0000256" key="9">
    <source>
        <dbReference type="ARBA" id="ARBA00023002"/>
    </source>
</evidence>
<dbReference type="InterPro" id="IPR017721">
    <property type="entry name" value="IorA"/>
</dbReference>
<feature type="binding site" evidence="15">
    <location>
        <position position="568"/>
    </location>
    <ligand>
        <name>[4Fe-4S] cluster</name>
        <dbReference type="ChEBI" id="CHEBI:49883"/>
        <label>2</label>
    </ligand>
</feature>
<dbReference type="PANTHER" id="PTHR43710:SF5">
    <property type="entry name" value="INDOLEPYRUVATE FERREDOXIN OXIDOREDUCTASE ALPHA SUBUNIT"/>
    <property type="match status" value="1"/>
</dbReference>
<dbReference type="FunFam" id="3.40.50.970:FF:000039">
    <property type="entry name" value="Indolepyruvate oxidoreductase subunit IorA"/>
    <property type="match status" value="1"/>
</dbReference>
<organism evidence="17 18">
    <name type="scientific">Thermovenabulum gondwanense</name>
    <dbReference type="NCBI Taxonomy" id="520767"/>
    <lineage>
        <taxon>Bacteria</taxon>
        <taxon>Bacillati</taxon>
        <taxon>Bacillota</taxon>
        <taxon>Clostridia</taxon>
        <taxon>Thermosediminibacterales</taxon>
        <taxon>Thermosediminibacteraceae</taxon>
        <taxon>Thermovenabulum</taxon>
    </lineage>
</organism>
<dbReference type="InterPro" id="IPR002880">
    <property type="entry name" value="Pyrv_Fd/Flavodoxin_OxRdtase_N"/>
</dbReference>
<dbReference type="Gene3D" id="3.40.50.970">
    <property type="match status" value="2"/>
</dbReference>
<dbReference type="RefSeq" id="WP_245641391.1">
    <property type="nucleotide sequence ID" value="NZ_LOHZ01000047.1"/>
</dbReference>
<dbReference type="InterPro" id="IPR017900">
    <property type="entry name" value="4Fe4S_Fe_S_CS"/>
</dbReference>
<evidence type="ECO:0000256" key="13">
    <source>
        <dbReference type="ARBA" id="ARBA00048332"/>
    </source>
</evidence>
<dbReference type="PATRIC" id="fig|520767.4.peg.2419"/>
<dbReference type="CDD" id="cd02008">
    <property type="entry name" value="TPP_IOR_alpha"/>
    <property type="match status" value="1"/>
</dbReference>
<evidence type="ECO:0000256" key="2">
    <source>
        <dbReference type="ARBA" id="ARBA00011238"/>
    </source>
</evidence>
<feature type="binding site" evidence="15">
    <location>
        <position position="543"/>
    </location>
    <ligand>
        <name>[4Fe-4S] cluster</name>
        <dbReference type="ChEBI" id="CHEBI:49883"/>
        <label>1</label>
    </ligand>
</feature>
<keyword evidence="18" id="KW-1185">Reference proteome</keyword>
<evidence type="ECO:0000256" key="8">
    <source>
        <dbReference type="ARBA" id="ARBA00022982"/>
    </source>
</evidence>
<dbReference type="InterPro" id="IPR011766">
    <property type="entry name" value="TPP_enzyme_TPP-bd"/>
</dbReference>
<keyword evidence="10 14" id="KW-0408">Iron</keyword>
<feature type="binding site" evidence="15">
    <location>
        <position position="537"/>
    </location>
    <ligand>
        <name>[4Fe-4S] cluster</name>
        <dbReference type="ChEBI" id="CHEBI:49883"/>
        <label>1</label>
    </ligand>
</feature>
<feature type="domain" description="4Fe-4S ferredoxin-type" evidence="16">
    <location>
        <begin position="528"/>
        <end position="549"/>
    </location>
</feature>
<keyword evidence="5 14" id="KW-0813">Transport</keyword>
<feature type="binding site" evidence="15">
    <location>
        <position position="565"/>
    </location>
    <ligand>
        <name>[4Fe-4S] cluster</name>
        <dbReference type="ChEBI" id="CHEBI:49883"/>
        <label>2</label>
    </ligand>
</feature>
<evidence type="ECO:0000256" key="1">
    <source>
        <dbReference type="ARBA" id="ARBA00002995"/>
    </source>
</evidence>
<dbReference type="GO" id="GO:0043805">
    <property type="term" value="F:indolepyruvate ferredoxin oxidoreductase activity"/>
    <property type="evidence" value="ECO:0007669"/>
    <property type="project" value="UniProtKB-UniRule"/>
</dbReference>
<feature type="binding site" evidence="15">
    <location>
        <position position="548"/>
    </location>
    <ligand>
        <name>[4Fe-4S] cluster</name>
        <dbReference type="ChEBI" id="CHEBI:49883"/>
        <label>2</label>
    </ligand>
</feature>
<comment type="catalytic activity">
    <reaction evidence="13 14">
        <text>indole-3-pyruvate + 2 oxidized [2Fe-2S]-[ferredoxin] + CoA = (indol-3-yl)acetyl-CoA + 2 reduced [2Fe-2S]-[ferredoxin] + CO2 + H(+)</text>
        <dbReference type="Rhea" id="RHEA:12645"/>
        <dbReference type="Rhea" id="RHEA-COMP:10000"/>
        <dbReference type="Rhea" id="RHEA-COMP:10001"/>
        <dbReference type="ChEBI" id="CHEBI:15378"/>
        <dbReference type="ChEBI" id="CHEBI:16526"/>
        <dbReference type="ChEBI" id="CHEBI:17640"/>
        <dbReference type="ChEBI" id="CHEBI:33737"/>
        <dbReference type="ChEBI" id="CHEBI:33738"/>
        <dbReference type="ChEBI" id="CHEBI:57271"/>
        <dbReference type="ChEBI" id="CHEBI:57287"/>
        <dbReference type="EC" id="1.2.7.8"/>
    </reaction>
</comment>
<proteinExistence type="predicted"/>
<sequence length="587" mass="64421">MKKEFLTGNEAIARGAYEYGVSFASAYPGTPSTEILENIAKYKEIHAEWAPNEKVALESAAGASLAGARCIVSMKHVGVNVAADPLFTLVYTGVNGGLVLVSADDPGMHSSQDEQDNRNYAPFARIPMFEPSDSQEAKDLIGIALEVSEKYDIPVLFRITTRIAHSRGIVRLGERVKREQLDYQKNPQKYAMIPGFAKRRRVNLEERLKALKDFSESFSYNKIEWGSIKEFGIITSGISYQYVKEVFGDDVSILKLTMTYPLPEKLISEFVNKFEKVYVVEELDPYLENHIKAMGYKNITGKEIIPGIGELSPEIIREAFGAGKAKVYYKPLENLPMRPPVLCAGCPHRGVFYVLRKMKAVVTSDIGCYSLGVLPPLEGIDSILCMGASIGMGHGFKKAYEQEGKESPLVISVIGDSTFLHSGITGLMNVVYNNSNTITMIVDNSITAMTGHQHHPGTGYNAKDEPAYAVSLEEICRALGIKNIYTVDSYDLSAVENAIKAAANNKTEPSVIIARRPCALLKGKGPKGLYKVNQEKCKKCKMCLKVGCPAVQIHGEEIIINPLSCVGCSVCAKVCPFDAIEKAGEER</sequence>
<evidence type="ECO:0000259" key="16">
    <source>
        <dbReference type="PROSITE" id="PS51379"/>
    </source>
</evidence>
<dbReference type="InterPro" id="IPR029061">
    <property type="entry name" value="THDP-binding"/>
</dbReference>
<dbReference type="PROSITE" id="PS00198">
    <property type="entry name" value="4FE4S_FER_1"/>
    <property type="match status" value="1"/>
</dbReference>
<dbReference type="Pfam" id="PF01855">
    <property type="entry name" value="POR_N"/>
    <property type="match status" value="1"/>
</dbReference>
<comment type="cofactor">
    <cofactor evidence="14 15">
        <name>[4Fe-4S] cluster</name>
        <dbReference type="ChEBI" id="CHEBI:49883"/>
    </cofactor>
    <text evidence="14 15">Binds 2 [4Fe-4S] clusters. In this family the first cluster has a non-standard and varying [4Fe-4S] binding motif CX(2)CX(2)CX(4-5)CP.</text>
</comment>
<protein>
    <recommendedName>
        <fullName evidence="4 14">Indolepyruvate oxidoreductase subunit IorA</fullName>
        <shortName evidence="14">IOR</shortName>
        <ecNumber evidence="3 14">1.2.7.8</ecNumber>
    </recommendedName>
    <alternativeName>
        <fullName evidence="12 14">Indolepyruvate ferredoxin oxidoreductase subunit alpha</fullName>
    </alternativeName>
</protein>
<comment type="function">
    <text evidence="1 14">Catalyzes the ferredoxin-dependent oxidative decarboxylation of arylpyruvates.</text>
</comment>
<dbReference type="GO" id="GO:0046872">
    <property type="term" value="F:metal ion binding"/>
    <property type="evidence" value="ECO:0007669"/>
    <property type="project" value="UniProtKB-UniRule"/>
</dbReference>
<comment type="caution">
    <text evidence="17">The sequence shown here is derived from an EMBL/GenBank/DDBJ whole genome shotgun (WGS) entry which is preliminary data.</text>
</comment>
<evidence type="ECO:0000256" key="3">
    <source>
        <dbReference type="ARBA" id="ARBA00012812"/>
    </source>
</evidence>
<evidence type="ECO:0000256" key="15">
    <source>
        <dbReference type="PIRSR" id="PIRSR006439-50"/>
    </source>
</evidence>
<accession>A0A162M3U3</accession>
<feature type="binding site" evidence="15">
    <location>
        <position position="575"/>
    </location>
    <ligand>
        <name>[4Fe-4S] cluster</name>
        <dbReference type="ChEBI" id="CHEBI:49883"/>
        <label>1</label>
    </ligand>
</feature>
<dbReference type="AlphaFoldDB" id="A0A162M3U3"/>
<evidence type="ECO:0000256" key="6">
    <source>
        <dbReference type="ARBA" id="ARBA00022485"/>
    </source>
</evidence>
<dbReference type="CDD" id="cd07034">
    <property type="entry name" value="TPP_PYR_PFOR_IOR-alpha_like"/>
    <property type="match status" value="1"/>
</dbReference>
<dbReference type="Gene3D" id="3.30.70.20">
    <property type="match status" value="1"/>
</dbReference>
<feature type="binding site" evidence="15">
    <location>
        <position position="571"/>
    </location>
    <ligand>
        <name>[4Fe-4S] cluster</name>
        <dbReference type="ChEBI" id="CHEBI:49883"/>
        <label>2</label>
    </ligand>
</feature>
<evidence type="ECO:0000256" key="5">
    <source>
        <dbReference type="ARBA" id="ARBA00022448"/>
    </source>
</evidence>
<dbReference type="PANTHER" id="PTHR43710">
    <property type="entry name" value="2-HYDROXYACYL-COA LYASE"/>
    <property type="match status" value="1"/>
</dbReference>
<reference evidence="17 18" key="1">
    <citation type="submission" date="2015-12" db="EMBL/GenBank/DDBJ databases">
        <title>Draft genome of Thermovenabulum gondwanense isolated from a red thermophilic microbial mat colonisisng an outflow channel of a bore well.</title>
        <authorList>
            <person name="Patel B.K."/>
        </authorList>
    </citation>
    <scope>NUCLEOTIDE SEQUENCE [LARGE SCALE GENOMIC DNA]</scope>
    <source>
        <strain evidence="17 18">R270</strain>
    </source>
</reference>